<feature type="signal peptide" evidence="2">
    <location>
        <begin position="1"/>
        <end position="35"/>
    </location>
</feature>
<gene>
    <name evidence="3" type="ORF">Pla111_15140</name>
</gene>
<keyword evidence="2" id="KW-0732">Signal</keyword>
<name>A0A5C5W622_9BACT</name>
<comment type="caution">
    <text evidence="3">The sequence shown here is derived from an EMBL/GenBank/DDBJ whole genome shotgun (WGS) entry which is preliminary data.</text>
</comment>
<dbReference type="AlphaFoldDB" id="A0A5C5W622"/>
<reference evidence="3 4" key="1">
    <citation type="submission" date="2019-02" db="EMBL/GenBank/DDBJ databases">
        <title>Deep-cultivation of Planctomycetes and their phenomic and genomic characterization uncovers novel biology.</title>
        <authorList>
            <person name="Wiegand S."/>
            <person name="Jogler M."/>
            <person name="Boedeker C."/>
            <person name="Pinto D."/>
            <person name="Vollmers J."/>
            <person name="Rivas-Marin E."/>
            <person name="Kohn T."/>
            <person name="Peeters S.H."/>
            <person name="Heuer A."/>
            <person name="Rast P."/>
            <person name="Oberbeckmann S."/>
            <person name="Bunk B."/>
            <person name="Jeske O."/>
            <person name="Meyerdierks A."/>
            <person name="Storesund J.E."/>
            <person name="Kallscheuer N."/>
            <person name="Luecker S."/>
            <person name="Lage O.M."/>
            <person name="Pohl T."/>
            <person name="Merkel B.J."/>
            <person name="Hornburger P."/>
            <person name="Mueller R.-W."/>
            <person name="Bruemmer F."/>
            <person name="Labrenz M."/>
            <person name="Spormann A.M."/>
            <person name="Op Den Camp H."/>
            <person name="Overmann J."/>
            <person name="Amann R."/>
            <person name="Jetten M.S.M."/>
            <person name="Mascher T."/>
            <person name="Medema M.H."/>
            <person name="Devos D.P."/>
            <person name="Kaster A.-K."/>
            <person name="Ovreas L."/>
            <person name="Rohde M."/>
            <person name="Galperin M.Y."/>
            <person name="Jogler C."/>
        </authorList>
    </citation>
    <scope>NUCLEOTIDE SEQUENCE [LARGE SCALE GENOMIC DNA]</scope>
    <source>
        <strain evidence="3 4">Pla111</strain>
    </source>
</reference>
<sequence precursor="true">MTSLLSLARPTLSAATASRYVALVACALVTSPIYAQPTAPAADGADVEEATGLQTIAAAALSGYRPLMEDVRFIGKLAGYPGAADMAEGMLAMATQGLGLEGLGLDASRPLGVILQTDGAQFVPLGCLPVADMGPAMDLIEATQLPYEELEDGVVQIEMPDRTIYLKSVGDWTYIAMSPEAFDAAPADPLPVLTDLVKDYDLGVRAFVQKVPPMYRQVALGAMRSGMEQGMEQQDGESDEDYEARIELAEAQIDQLSALIEEVDELTIGWNLDEKNENTYLDIAITALPETDMGLALSTYNESNSAFAGFFDPKAAMGMVGASKLPPELAEKQRAQTESTIAVLRKQIEKGIEDQKEFDTPDAREKLRSAATDLMDAYEALMSEGRTDIAATVHLESAQGASLVAAAYVPTPDKIESAFKTFTEVLATKPGFPGVEWDADSHAGIRMHRLSMPLPPEAAASTPLLGDKIEVSLGVGTDAVFIAAGADSVSLIKAAFDDSRARDGEPMPPFEVYASIGQIIKAVMPVAEPEAKPAIQMVLDALKDQPEGTDHVRFSGTKIEKGIRMRYEAESGVLKALAAAAVAAQQQAAGGF</sequence>
<dbReference type="EMBL" id="SJPH01000003">
    <property type="protein sequence ID" value="TWT46418.1"/>
    <property type="molecule type" value="Genomic_DNA"/>
</dbReference>
<feature type="chain" id="PRO_5022986886" evidence="2">
    <location>
        <begin position="36"/>
        <end position="592"/>
    </location>
</feature>
<protein>
    <submittedName>
        <fullName evidence="3">Uncharacterized protein</fullName>
    </submittedName>
</protein>
<dbReference type="OrthoDB" id="227550at2"/>
<evidence type="ECO:0000256" key="1">
    <source>
        <dbReference type="SAM" id="Coils"/>
    </source>
</evidence>
<feature type="coiled-coil region" evidence="1">
    <location>
        <begin position="239"/>
        <end position="266"/>
    </location>
</feature>
<organism evidence="3 4">
    <name type="scientific">Botrimarina hoheduenensis</name>
    <dbReference type="NCBI Taxonomy" id="2528000"/>
    <lineage>
        <taxon>Bacteria</taxon>
        <taxon>Pseudomonadati</taxon>
        <taxon>Planctomycetota</taxon>
        <taxon>Planctomycetia</taxon>
        <taxon>Pirellulales</taxon>
        <taxon>Lacipirellulaceae</taxon>
        <taxon>Botrimarina</taxon>
    </lineage>
</organism>
<dbReference type="RefSeq" id="WP_146572917.1">
    <property type="nucleotide sequence ID" value="NZ_SJPH01000003.1"/>
</dbReference>
<dbReference type="Proteomes" id="UP000318995">
    <property type="component" value="Unassembled WGS sequence"/>
</dbReference>
<keyword evidence="1" id="KW-0175">Coiled coil</keyword>
<accession>A0A5C5W622</accession>
<evidence type="ECO:0000313" key="4">
    <source>
        <dbReference type="Proteomes" id="UP000318995"/>
    </source>
</evidence>
<evidence type="ECO:0000256" key="2">
    <source>
        <dbReference type="SAM" id="SignalP"/>
    </source>
</evidence>
<keyword evidence="4" id="KW-1185">Reference proteome</keyword>
<evidence type="ECO:0000313" key="3">
    <source>
        <dbReference type="EMBL" id="TWT46418.1"/>
    </source>
</evidence>
<proteinExistence type="predicted"/>